<dbReference type="InterPro" id="IPR002173">
    <property type="entry name" value="Carboh/pur_kinase_PfkB_CS"/>
</dbReference>
<evidence type="ECO:0000259" key="3">
    <source>
        <dbReference type="Pfam" id="PF00294"/>
    </source>
</evidence>
<reference evidence="4" key="2">
    <citation type="submission" date="2022-05" db="EMBL/GenBank/DDBJ databases">
        <authorList>
            <person name="Kim J.-S."/>
            <person name="Lee K."/>
            <person name="Suh M."/>
            <person name="Eom M."/>
            <person name="Kim J.-S."/>
            <person name="Kim D.-S."/>
            <person name="Ko S.-H."/>
            <person name="Shin Y."/>
            <person name="Lee J.-S."/>
        </authorList>
    </citation>
    <scope>NUCLEOTIDE SEQUENCE</scope>
    <source>
        <strain evidence="4">N237</strain>
    </source>
</reference>
<dbReference type="RefSeq" id="WP_249774047.1">
    <property type="nucleotide sequence ID" value="NZ_CP097332.1"/>
</dbReference>
<dbReference type="InterPro" id="IPR029056">
    <property type="entry name" value="Ribokinase-like"/>
</dbReference>
<dbReference type="EMBL" id="CP097332">
    <property type="protein sequence ID" value="UQX90151.1"/>
    <property type="molecule type" value="Genomic_DNA"/>
</dbReference>
<feature type="domain" description="Carbohydrate kinase PfkB" evidence="3">
    <location>
        <begin position="4"/>
        <end position="297"/>
    </location>
</feature>
<evidence type="ECO:0000313" key="5">
    <source>
        <dbReference type="Proteomes" id="UP001056336"/>
    </source>
</evidence>
<gene>
    <name evidence="4" type="ORF">M6D93_09170</name>
</gene>
<dbReference type="SUPFAM" id="SSF53613">
    <property type="entry name" value="Ribokinase-like"/>
    <property type="match status" value="1"/>
</dbReference>
<protein>
    <submittedName>
        <fullName evidence="4">Carbohydrate kinase family protein</fullName>
    </submittedName>
</protein>
<dbReference type="InterPro" id="IPR011611">
    <property type="entry name" value="PfkB_dom"/>
</dbReference>
<sequence length="307" mass="30544">MTGRVVCVGDLMIDVLAELPGPLSPGSDAPASISVSAGGSAANTAAWLAAVGVPVTFVGRVGKDSFGEQAEQDLARAGVISSVTVDPAAPTGVCIVLIGPDGERTMVPSAGANARLTAADVLGVLAPDDWLHVSAYPLLRPATNTAVRAVLLEAERRGLPISIDAASAAPLLAAGAAEFLSWLPHRSLLIANADEARSLTGLHSATASAEALATGVGAVVIKLGSTGAVVACGGGVETIGTEPVPVRDTTGAGDAFAAGLLADLRAGTWPGGLEVLAAAARCGHRQGAVAVEQLGARPQRREPARET</sequence>
<dbReference type="PANTHER" id="PTHR10584">
    <property type="entry name" value="SUGAR KINASE"/>
    <property type="match status" value="1"/>
</dbReference>
<dbReference type="PROSITE" id="PS00584">
    <property type="entry name" value="PFKB_KINASES_2"/>
    <property type="match status" value="1"/>
</dbReference>
<dbReference type="GO" id="GO:0016301">
    <property type="term" value="F:kinase activity"/>
    <property type="evidence" value="ECO:0007669"/>
    <property type="project" value="UniProtKB-KW"/>
</dbReference>
<dbReference type="PANTHER" id="PTHR10584:SF167">
    <property type="entry name" value="PFKB DOMAIN PROTEIN"/>
    <property type="match status" value="1"/>
</dbReference>
<keyword evidence="5" id="KW-1185">Reference proteome</keyword>
<keyword evidence="1" id="KW-0808">Transferase</keyword>
<dbReference type="Pfam" id="PF00294">
    <property type="entry name" value="PfkB"/>
    <property type="match status" value="1"/>
</dbReference>
<evidence type="ECO:0000256" key="1">
    <source>
        <dbReference type="ARBA" id="ARBA00022679"/>
    </source>
</evidence>
<evidence type="ECO:0000313" key="4">
    <source>
        <dbReference type="EMBL" id="UQX90151.1"/>
    </source>
</evidence>
<dbReference type="Gene3D" id="3.40.1190.20">
    <property type="match status" value="1"/>
</dbReference>
<dbReference type="Proteomes" id="UP001056336">
    <property type="component" value="Chromosome"/>
</dbReference>
<name>A0ABY4R5G6_9ACTN</name>
<reference evidence="4" key="1">
    <citation type="journal article" date="2018" name="Int. J. Syst. Evol. Microbiol.">
        <title>Jatrophihabitans telluris sp. nov., isolated from sediment soil of lava forest wetlands and the emended description of the genus Jatrophihabitans.</title>
        <authorList>
            <person name="Lee K.C."/>
            <person name="Suh M.K."/>
            <person name="Eom M.K."/>
            <person name="Kim K.K."/>
            <person name="Kim J.S."/>
            <person name="Kim D.S."/>
            <person name="Ko S.H."/>
            <person name="Shin Y.K."/>
            <person name="Lee J.S."/>
        </authorList>
    </citation>
    <scope>NUCLEOTIDE SEQUENCE</scope>
    <source>
        <strain evidence="4">N237</strain>
    </source>
</reference>
<proteinExistence type="predicted"/>
<dbReference type="PROSITE" id="PS00583">
    <property type="entry name" value="PFKB_KINASES_1"/>
    <property type="match status" value="1"/>
</dbReference>
<keyword evidence="2 4" id="KW-0418">Kinase</keyword>
<accession>A0ABY4R5G6</accession>
<evidence type="ECO:0000256" key="2">
    <source>
        <dbReference type="ARBA" id="ARBA00022777"/>
    </source>
</evidence>
<organism evidence="4 5">
    <name type="scientific">Jatrophihabitans telluris</name>
    <dbReference type="NCBI Taxonomy" id="2038343"/>
    <lineage>
        <taxon>Bacteria</taxon>
        <taxon>Bacillati</taxon>
        <taxon>Actinomycetota</taxon>
        <taxon>Actinomycetes</taxon>
        <taxon>Jatrophihabitantales</taxon>
        <taxon>Jatrophihabitantaceae</taxon>
        <taxon>Jatrophihabitans</taxon>
    </lineage>
</organism>